<protein>
    <submittedName>
        <fullName evidence="2">ROK family protein</fullName>
    </submittedName>
</protein>
<keyword evidence="3" id="KW-1185">Reference proteome</keyword>
<sequence length="285" mass="31508">MAKKYIGIDIGGTKIHLGIVSGSQLLKEIQFPTPAHLPEKEIIDQLCKEIDTIFAEDIAGFGIGVPGLVDENSGIIYDLWNIPSWKEVALKDFLEKKYDRPVKITNDANTFALGEKYYGKGQNYKNLVTVSLGTGFGTGIIANHQLYSGTLSGAGELGDIPYLDKTIEDYCSGKFFSTVYSEDGKSLFQKAEAGDEKALKIFEDFGNHVGNAFKVILYTLAPEAIFIGGSISRSFPYFEKSMWEAVHTFPFKKIIENLIIEVSEIDNIALLGAVSLFENSKIKEY</sequence>
<organism evidence="2 3">
    <name type="scientific">Christiangramia antarctica</name>
    <dbReference type="NCBI Taxonomy" id="2058158"/>
    <lineage>
        <taxon>Bacteria</taxon>
        <taxon>Pseudomonadati</taxon>
        <taxon>Bacteroidota</taxon>
        <taxon>Flavobacteriia</taxon>
        <taxon>Flavobacteriales</taxon>
        <taxon>Flavobacteriaceae</taxon>
        <taxon>Christiangramia</taxon>
    </lineage>
</organism>
<reference evidence="3" key="1">
    <citation type="journal article" date="2019" name="Int. J. Syst. Evol. Microbiol.">
        <title>The Global Catalogue of Microorganisms (GCM) 10K type strain sequencing project: providing services to taxonomists for standard genome sequencing and annotation.</title>
        <authorList>
            <consortium name="The Broad Institute Genomics Platform"/>
            <consortium name="The Broad Institute Genome Sequencing Center for Infectious Disease"/>
            <person name="Wu L."/>
            <person name="Ma J."/>
        </authorList>
    </citation>
    <scope>NUCLEOTIDE SEQUENCE [LARGE SCALE GENOMIC DNA]</scope>
    <source>
        <strain evidence="3">KCTC 52925</strain>
    </source>
</reference>
<dbReference type="RefSeq" id="WP_251740983.1">
    <property type="nucleotide sequence ID" value="NZ_JBHUOJ010000016.1"/>
</dbReference>
<accession>A0ABW5X366</accession>
<dbReference type="Proteomes" id="UP001597438">
    <property type="component" value="Unassembled WGS sequence"/>
</dbReference>
<comment type="caution">
    <text evidence="2">The sequence shown here is derived from an EMBL/GenBank/DDBJ whole genome shotgun (WGS) entry which is preliminary data.</text>
</comment>
<dbReference type="PANTHER" id="PTHR18964">
    <property type="entry name" value="ROK (REPRESSOR, ORF, KINASE) FAMILY"/>
    <property type="match status" value="1"/>
</dbReference>
<proteinExistence type="inferred from homology"/>
<dbReference type="CDD" id="cd23763">
    <property type="entry name" value="ASKHA_ATPase_ROK"/>
    <property type="match status" value="1"/>
</dbReference>
<dbReference type="Pfam" id="PF00480">
    <property type="entry name" value="ROK"/>
    <property type="match status" value="1"/>
</dbReference>
<evidence type="ECO:0000256" key="1">
    <source>
        <dbReference type="ARBA" id="ARBA00006479"/>
    </source>
</evidence>
<evidence type="ECO:0000313" key="3">
    <source>
        <dbReference type="Proteomes" id="UP001597438"/>
    </source>
</evidence>
<dbReference type="EMBL" id="JBHUOJ010000016">
    <property type="protein sequence ID" value="MFD2833217.1"/>
    <property type="molecule type" value="Genomic_DNA"/>
</dbReference>
<dbReference type="InterPro" id="IPR043129">
    <property type="entry name" value="ATPase_NBD"/>
</dbReference>
<dbReference type="Gene3D" id="3.30.420.40">
    <property type="match status" value="2"/>
</dbReference>
<name>A0ABW5X366_9FLAO</name>
<evidence type="ECO:0000313" key="2">
    <source>
        <dbReference type="EMBL" id="MFD2833217.1"/>
    </source>
</evidence>
<dbReference type="InterPro" id="IPR000600">
    <property type="entry name" value="ROK"/>
</dbReference>
<dbReference type="SUPFAM" id="SSF53067">
    <property type="entry name" value="Actin-like ATPase domain"/>
    <property type="match status" value="1"/>
</dbReference>
<comment type="similarity">
    <text evidence="1">Belongs to the ROK (NagC/XylR) family.</text>
</comment>
<dbReference type="PANTHER" id="PTHR18964:SF149">
    <property type="entry name" value="BIFUNCTIONAL UDP-N-ACETYLGLUCOSAMINE 2-EPIMERASE_N-ACETYLMANNOSAMINE KINASE"/>
    <property type="match status" value="1"/>
</dbReference>
<gene>
    <name evidence="2" type="ORF">ACFSYS_07935</name>
</gene>